<dbReference type="InterPro" id="IPR017900">
    <property type="entry name" value="4Fe4S_Fe_S_CS"/>
</dbReference>
<keyword evidence="3" id="KW-0479">Metal-binding</keyword>
<dbReference type="InterPro" id="IPR017896">
    <property type="entry name" value="4Fe4S_Fe-S-bd"/>
</dbReference>
<dbReference type="PROSITE" id="PS00198">
    <property type="entry name" value="4FE4S_FER_1"/>
    <property type="match status" value="2"/>
</dbReference>
<dbReference type="PROSITE" id="PS51379">
    <property type="entry name" value="4FE4S_FER_2"/>
    <property type="match status" value="2"/>
</dbReference>
<dbReference type="Proteomes" id="UP000554766">
    <property type="component" value="Unassembled WGS sequence"/>
</dbReference>
<dbReference type="AlphaFoldDB" id="A0A7L4P8Z6"/>
<dbReference type="Pfam" id="PF13183">
    <property type="entry name" value="Fer4_8"/>
    <property type="match status" value="1"/>
</dbReference>
<dbReference type="GO" id="GO:0016491">
    <property type="term" value="F:oxidoreductase activity"/>
    <property type="evidence" value="ECO:0007669"/>
    <property type="project" value="UniProtKB-ARBA"/>
</dbReference>
<gene>
    <name evidence="8" type="ORF">HC235_05530</name>
</gene>
<feature type="domain" description="4Fe-4S ferredoxin-type" evidence="7">
    <location>
        <begin position="9"/>
        <end position="39"/>
    </location>
</feature>
<dbReference type="RefSeq" id="WP_011900769.1">
    <property type="nucleotide sequence ID" value="NZ_JAAVJF010000002.1"/>
</dbReference>
<feature type="domain" description="4Fe-4S ferredoxin-type" evidence="7">
    <location>
        <begin position="77"/>
        <end position="109"/>
    </location>
</feature>
<dbReference type="OMA" id="MFAGDWE"/>
<keyword evidence="1" id="KW-0813">Transport</keyword>
<name>A0A7L4P8Z6_9CREN</name>
<dbReference type="GO" id="GO:0046872">
    <property type="term" value="F:metal ion binding"/>
    <property type="evidence" value="ECO:0007669"/>
    <property type="project" value="UniProtKB-KW"/>
</dbReference>
<dbReference type="GeneID" id="5055166"/>
<dbReference type="InterPro" id="IPR009051">
    <property type="entry name" value="Helical_ferredxn"/>
</dbReference>
<organism evidence="8 9">
    <name type="scientific">Pyrobaculum arsenaticum</name>
    <dbReference type="NCBI Taxonomy" id="121277"/>
    <lineage>
        <taxon>Archaea</taxon>
        <taxon>Thermoproteota</taxon>
        <taxon>Thermoprotei</taxon>
        <taxon>Thermoproteales</taxon>
        <taxon>Thermoproteaceae</taxon>
        <taxon>Pyrobaculum</taxon>
    </lineage>
</organism>
<proteinExistence type="predicted"/>
<dbReference type="PANTHER" id="PTHR43551">
    <property type="entry name" value="FUMARATE REDUCTASE IRON-SULFUR SUBUNIT"/>
    <property type="match status" value="1"/>
</dbReference>
<reference evidence="8 9" key="1">
    <citation type="journal article" date="2020" name="Nat. Commun.">
        <title>The structures of two archaeal type IV pili illuminate evolutionary relationships.</title>
        <authorList>
            <person name="Wang F."/>
            <person name="Baquero D.P."/>
            <person name="Su Z."/>
            <person name="Beltran L.C."/>
            <person name="Prangishvili D."/>
            <person name="Krupovic M."/>
            <person name="Egelman E.H."/>
        </authorList>
    </citation>
    <scope>NUCLEOTIDE SEQUENCE [LARGE SCALE GENOMIC DNA]</scope>
    <source>
        <strain evidence="8 9">2GA</strain>
    </source>
</reference>
<keyword evidence="2" id="KW-0004">4Fe-4S</keyword>
<evidence type="ECO:0000256" key="3">
    <source>
        <dbReference type="ARBA" id="ARBA00022723"/>
    </source>
</evidence>
<keyword evidence="6" id="KW-0411">Iron-sulfur</keyword>
<dbReference type="Gene3D" id="1.10.1060.10">
    <property type="entry name" value="Alpha-helical ferredoxin"/>
    <property type="match status" value="1"/>
</dbReference>
<evidence type="ECO:0000313" key="8">
    <source>
        <dbReference type="EMBL" id="NYR15418.1"/>
    </source>
</evidence>
<comment type="caution">
    <text evidence="8">The sequence shown here is derived from an EMBL/GenBank/DDBJ whole genome shotgun (WGS) entry which is preliminary data.</text>
</comment>
<dbReference type="GO" id="GO:0051539">
    <property type="term" value="F:4 iron, 4 sulfur cluster binding"/>
    <property type="evidence" value="ECO:0007669"/>
    <property type="project" value="UniProtKB-KW"/>
</dbReference>
<dbReference type="PANTHER" id="PTHR43551:SF1">
    <property type="entry name" value="HETERODISULFIDE REDUCTASE"/>
    <property type="match status" value="1"/>
</dbReference>
<evidence type="ECO:0000313" key="9">
    <source>
        <dbReference type="Proteomes" id="UP000554766"/>
    </source>
</evidence>
<keyword evidence="5" id="KW-0408">Iron</keyword>
<dbReference type="SUPFAM" id="SSF46548">
    <property type="entry name" value="alpha-helical ferredoxin"/>
    <property type="match status" value="1"/>
</dbReference>
<accession>A0A7L4P8Z6</accession>
<protein>
    <submittedName>
        <fullName evidence="8">(Fe-S)-binding protein</fullName>
    </submittedName>
</protein>
<evidence type="ECO:0000256" key="6">
    <source>
        <dbReference type="ARBA" id="ARBA00023014"/>
    </source>
</evidence>
<keyword evidence="9" id="KW-1185">Reference proteome</keyword>
<evidence type="ECO:0000256" key="5">
    <source>
        <dbReference type="ARBA" id="ARBA00023004"/>
    </source>
</evidence>
<evidence type="ECO:0000256" key="2">
    <source>
        <dbReference type="ARBA" id="ARBA00022485"/>
    </source>
</evidence>
<evidence type="ECO:0000259" key="7">
    <source>
        <dbReference type="PROSITE" id="PS51379"/>
    </source>
</evidence>
<evidence type="ECO:0000256" key="1">
    <source>
        <dbReference type="ARBA" id="ARBA00022448"/>
    </source>
</evidence>
<dbReference type="EMBL" id="JAAVJF010000002">
    <property type="protein sequence ID" value="NYR15418.1"/>
    <property type="molecule type" value="Genomic_DNA"/>
</dbReference>
<sequence>MGISVPKLNSVTLHYFENCVGCAACAPSCPYYHVDKHYAPVEKAEFLREILRKKYTLAGKLFGPLTGAKLPKREEEFRKLIEFAYRCADCGHCYVTCPFGIDSGAMVNKLRQVLFGASYGPTLLRQLSALERDKGYIAAARAIWEDFLRDAHAPVGKKGARILLMVSLGDIILTRQAVLDAVSILKKVGEDFSLPEKPLGIFPPVGYTVGDAESLKTVVADIVSYIEGLSPQAVVMINGCYTYPYFRFEATNILKRKFSFKVLHISELLAEYLRQGRLRLKKRSVKAALQDSCQLARRGGVIEEPREVLETCAEVIDVKHSREDVECLGGGAGIGILARPARDALVKTLGVSVTPSDWERQFLEKLEKDYAKAANRRVEELRNAGADVVVALCPFALEALRGAGLAAEHFVSVVAKALV</sequence>
<keyword evidence="4" id="KW-0249">Electron transport</keyword>
<evidence type="ECO:0000256" key="4">
    <source>
        <dbReference type="ARBA" id="ARBA00022982"/>
    </source>
</evidence>